<dbReference type="Pfam" id="PF00665">
    <property type="entry name" value="rve"/>
    <property type="match status" value="1"/>
</dbReference>
<dbReference type="Pfam" id="PF17919">
    <property type="entry name" value="RT_RNaseH_2"/>
    <property type="match status" value="1"/>
</dbReference>
<dbReference type="InterPro" id="IPR041588">
    <property type="entry name" value="Integrase_H2C2"/>
</dbReference>
<dbReference type="CDD" id="cd01647">
    <property type="entry name" value="RT_LTR"/>
    <property type="match status" value="1"/>
</dbReference>
<dbReference type="CDD" id="cd09279">
    <property type="entry name" value="RNase_HI_like"/>
    <property type="match status" value="1"/>
</dbReference>
<dbReference type="GO" id="GO:0004523">
    <property type="term" value="F:RNA-DNA hybrid ribonuclease activity"/>
    <property type="evidence" value="ECO:0007669"/>
    <property type="project" value="InterPro"/>
</dbReference>
<evidence type="ECO:0000313" key="4">
    <source>
        <dbReference type="RefSeq" id="XP_011043929.1"/>
    </source>
</evidence>
<reference evidence="4" key="1">
    <citation type="submission" date="2025-08" db="UniProtKB">
        <authorList>
            <consortium name="RefSeq"/>
        </authorList>
    </citation>
    <scope>IDENTIFICATION</scope>
</reference>
<organism evidence="3 4">
    <name type="scientific">Populus euphratica</name>
    <name type="common">Euphrates poplar</name>
    <dbReference type="NCBI Taxonomy" id="75702"/>
    <lineage>
        <taxon>Eukaryota</taxon>
        <taxon>Viridiplantae</taxon>
        <taxon>Streptophyta</taxon>
        <taxon>Embryophyta</taxon>
        <taxon>Tracheophyta</taxon>
        <taxon>Spermatophyta</taxon>
        <taxon>Magnoliopsida</taxon>
        <taxon>eudicotyledons</taxon>
        <taxon>Gunneridae</taxon>
        <taxon>Pentapetalae</taxon>
        <taxon>rosids</taxon>
        <taxon>fabids</taxon>
        <taxon>Malpighiales</taxon>
        <taxon>Salicaceae</taxon>
        <taxon>Saliceae</taxon>
        <taxon>Populus</taxon>
    </lineage>
</organism>
<keyword evidence="3" id="KW-1185">Reference proteome</keyword>
<dbReference type="InterPro" id="IPR043502">
    <property type="entry name" value="DNA/RNA_pol_sf"/>
</dbReference>
<evidence type="ECO:0000313" key="3">
    <source>
        <dbReference type="Proteomes" id="UP000694918"/>
    </source>
</evidence>
<dbReference type="KEGG" id="peu:105139255"/>
<dbReference type="PROSITE" id="PS50878">
    <property type="entry name" value="RT_POL"/>
    <property type="match status" value="1"/>
</dbReference>
<evidence type="ECO:0000259" key="2">
    <source>
        <dbReference type="PROSITE" id="PS50994"/>
    </source>
</evidence>
<dbReference type="FunFam" id="3.30.70.270:FF:000003">
    <property type="entry name" value="Transposon Ty3-G Gag-Pol polyprotein"/>
    <property type="match status" value="1"/>
</dbReference>
<dbReference type="PANTHER" id="PTHR48475:SF1">
    <property type="entry name" value="RNASE H TYPE-1 DOMAIN-CONTAINING PROTEIN"/>
    <property type="match status" value="1"/>
</dbReference>
<dbReference type="SUPFAM" id="SSF56672">
    <property type="entry name" value="DNA/RNA polymerases"/>
    <property type="match status" value="1"/>
</dbReference>
<dbReference type="InterPro" id="IPR012337">
    <property type="entry name" value="RNaseH-like_sf"/>
</dbReference>
<dbReference type="GO" id="GO:0003676">
    <property type="term" value="F:nucleic acid binding"/>
    <property type="evidence" value="ECO:0007669"/>
    <property type="project" value="InterPro"/>
</dbReference>
<dbReference type="InterPro" id="IPR000477">
    <property type="entry name" value="RT_dom"/>
</dbReference>
<name>A0AAJ6Y6J1_POPEU</name>
<dbReference type="InterPro" id="IPR041577">
    <property type="entry name" value="RT_RNaseH_2"/>
</dbReference>
<dbReference type="InterPro" id="IPR036397">
    <property type="entry name" value="RNaseH_sf"/>
</dbReference>
<dbReference type="RefSeq" id="XP_011043929.1">
    <property type="nucleotide sequence ID" value="XM_011045627.1"/>
</dbReference>
<dbReference type="Proteomes" id="UP000694918">
    <property type="component" value="Unplaced"/>
</dbReference>
<dbReference type="Pfam" id="PF13456">
    <property type="entry name" value="RVT_3"/>
    <property type="match status" value="1"/>
</dbReference>
<dbReference type="GO" id="GO:0015074">
    <property type="term" value="P:DNA integration"/>
    <property type="evidence" value="ECO:0007669"/>
    <property type="project" value="InterPro"/>
</dbReference>
<dbReference type="Pfam" id="PF17921">
    <property type="entry name" value="Integrase_H2C2"/>
    <property type="match status" value="1"/>
</dbReference>
<dbReference type="InterPro" id="IPR002156">
    <property type="entry name" value="RNaseH_domain"/>
</dbReference>
<dbReference type="Gene3D" id="3.30.420.10">
    <property type="entry name" value="Ribonuclease H-like superfamily/Ribonuclease H"/>
    <property type="match status" value="2"/>
</dbReference>
<gene>
    <name evidence="4" type="primary">LOC105139255</name>
</gene>
<sequence>MVENFVNNKLPRKAIVLRYIPVSARKEGQSSFAKDEEKINKGLENLTLPATNLALNKVSKPLLKGFVHQTELVVINPRGLPNKQANGFDPNAYKLLAKAGYSREDINKLAKDGDTTQLEGKQVSTKTRKAWREKKTYGKTLRAGLGYESSTPLHFQINKEASQYISVEEVKDKQQNQIGTQNNGKALKRTSVFARLGQSMSKDNKHTLDHQSSSMSDLKVLRSKIPSRMKRHCEWVVSAEETLKGKARTIVMTNPYNEEKEDEIMCLTSNHITIEEDDNDKFVIEEDVEEALPSLESENKPTMDELKEVNLGTVENPRPTFIDANLSPEEEANYMELLMEYRDVFAWSYDEMPGLDPRVVVHQLAVKHGARPVKQTQRRFRPELISQIEVEVNKLIQTGFIREVKYPTWISNIVPVKKKNGQMRVCVDFRDLNNACPKDDFPLPITEIMVDATTGHGRLTFMDGSSGYNQIRMAPADEEKMAFRTPKGIYCYKVMPFGLKNAGATYQRAMQNIFDDMLHQHVECYVDDLVVKSKEKENHLQDLRLVFERLRRFQLKMNPLKCAFGVSSGKFLGFIVRHQGIEIDQSKIEAILKMPEPRNIHELKSLQGKLDEACTNAFNKIKKYLLNPPVLQAPVPRRPLILYIAPQIHSLGVLLVQQNDEGKESALYYLSRTLNGAELNYSPIEKTCLALMFAIKKLRHYLQAHSVIKGQALADFLADYPIPDEWKFSEDLPDEDVLFIEMSEPWKMFFDGAARQDEAGAGVIFITPEGEVLPFSFSLTECCSNNMAEYQALILGLEMAVNIKMYRLKVFGDSQLVIRQLLSLYEVKKPEFIPYHKWVVPPLNHDIEEKEQVGIVSVYEIEREDWCQPLIDYLRHGKLPKDLRHKTEVRRRASRFIYFQGTLYRRSFDGVFLRCLGEEEATKALEETHSGICGAHQSRPKLHFRIKRMGYKWPTMVKDCIDYARKCQSCQLHANLIHQPPEPLHPIVASWPFDAWGLDVVGPLLKSSGGHLYILAATDYFSKWAEAAALKEVKKETVVNFIRTNIIYCYGVPRYIITDNGKELYNTAMNKLCAQFSFKQHNSSMYNAPANGLTEAFNKTLCNILKKVVNRSKKDWHERIGEALWAYRTTFRTPTQATPYSLVYGVEAVLPLECQIPSLRIAIQEGLSNEDNVRIRLEELKALDEKHLEAQQRLECYQA</sequence>
<dbReference type="Pfam" id="PF00078">
    <property type="entry name" value="RVT_1"/>
    <property type="match status" value="1"/>
</dbReference>
<dbReference type="Gene3D" id="3.30.70.270">
    <property type="match status" value="1"/>
</dbReference>
<proteinExistence type="predicted"/>
<dbReference type="PROSITE" id="PS50994">
    <property type="entry name" value="INTEGRASE"/>
    <property type="match status" value="1"/>
</dbReference>
<dbReference type="AlphaFoldDB" id="A0AAJ6Y6J1"/>
<protein>
    <submittedName>
        <fullName evidence="4">Uncharacterized protein LOC105139255</fullName>
    </submittedName>
</protein>
<evidence type="ECO:0000259" key="1">
    <source>
        <dbReference type="PROSITE" id="PS50878"/>
    </source>
</evidence>
<feature type="domain" description="Reverse transcriptase" evidence="1">
    <location>
        <begin position="397"/>
        <end position="576"/>
    </location>
</feature>
<accession>A0AAJ6Y6J1</accession>
<feature type="domain" description="Integrase catalytic" evidence="2">
    <location>
        <begin position="988"/>
        <end position="1147"/>
    </location>
</feature>
<dbReference type="InterPro" id="IPR001584">
    <property type="entry name" value="Integrase_cat-core"/>
</dbReference>
<dbReference type="Gene3D" id="1.10.340.70">
    <property type="match status" value="1"/>
</dbReference>
<dbReference type="InterPro" id="IPR043128">
    <property type="entry name" value="Rev_trsase/Diguanyl_cyclase"/>
</dbReference>
<dbReference type="GeneID" id="105139255"/>
<dbReference type="SUPFAM" id="SSF53098">
    <property type="entry name" value="Ribonuclease H-like"/>
    <property type="match status" value="2"/>
</dbReference>
<dbReference type="Gene3D" id="3.10.10.10">
    <property type="entry name" value="HIV Type 1 Reverse Transcriptase, subunit A, domain 1"/>
    <property type="match status" value="1"/>
</dbReference>
<dbReference type="PANTHER" id="PTHR48475">
    <property type="entry name" value="RIBONUCLEASE H"/>
    <property type="match status" value="1"/>
</dbReference>